<keyword evidence="1" id="KW-0472">Membrane</keyword>
<keyword evidence="1" id="KW-1133">Transmembrane helix</keyword>
<proteinExistence type="predicted"/>
<reference evidence="2 3" key="1">
    <citation type="submission" date="2018-06" db="EMBL/GenBank/DDBJ databases">
        <title>Comparative genomics reveals the genomic features of Rhizophagus irregularis, R. cerebriforme, R. diaphanum and Gigaspora rosea, and their symbiotic lifestyle signature.</title>
        <authorList>
            <person name="Morin E."/>
            <person name="San Clemente H."/>
            <person name="Chen E.C.H."/>
            <person name="De La Providencia I."/>
            <person name="Hainaut M."/>
            <person name="Kuo A."/>
            <person name="Kohler A."/>
            <person name="Murat C."/>
            <person name="Tang N."/>
            <person name="Roy S."/>
            <person name="Loubradou J."/>
            <person name="Henrissat B."/>
            <person name="Grigoriev I.V."/>
            <person name="Corradi N."/>
            <person name="Roux C."/>
            <person name="Martin F.M."/>
        </authorList>
    </citation>
    <scope>NUCLEOTIDE SEQUENCE [LARGE SCALE GENOMIC DNA]</scope>
    <source>
        <strain evidence="2 3">DAOM 194757</strain>
    </source>
</reference>
<dbReference type="EMBL" id="QKWP01000296">
    <property type="protein sequence ID" value="RIB22724.1"/>
    <property type="molecule type" value="Genomic_DNA"/>
</dbReference>
<keyword evidence="1" id="KW-0812">Transmembrane</keyword>
<sequence>MDEHKAIRNMHKAFEHQWKSYRIHAMGNIVMSNGSMVCLILDIQDQIILIGHGRSIPIILTLLVLNFVMDYLGLECQRSSLGISNYMMFMLYANQGSFQ</sequence>
<evidence type="ECO:0000313" key="3">
    <source>
        <dbReference type="Proteomes" id="UP000266673"/>
    </source>
</evidence>
<organism evidence="2 3">
    <name type="scientific">Gigaspora rosea</name>
    <dbReference type="NCBI Taxonomy" id="44941"/>
    <lineage>
        <taxon>Eukaryota</taxon>
        <taxon>Fungi</taxon>
        <taxon>Fungi incertae sedis</taxon>
        <taxon>Mucoromycota</taxon>
        <taxon>Glomeromycotina</taxon>
        <taxon>Glomeromycetes</taxon>
        <taxon>Diversisporales</taxon>
        <taxon>Gigasporaceae</taxon>
        <taxon>Gigaspora</taxon>
    </lineage>
</organism>
<dbReference type="AlphaFoldDB" id="A0A397VJT8"/>
<protein>
    <submittedName>
        <fullName evidence="2">Uncharacterized protein</fullName>
    </submittedName>
</protein>
<feature type="transmembrane region" description="Helical" evidence="1">
    <location>
        <begin position="21"/>
        <end position="43"/>
    </location>
</feature>
<gene>
    <name evidence="2" type="ORF">C2G38_2074906</name>
</gene>
<feature type="transmembrane region" description="Helical" evidence="1">
    <location>
        <begin position="55"/>
        <end position="74"/>
    </location>
</feature>
<accession>A0A397VJT8</accession>
<comment type="caution">
    <text evidence="2">The sequence shown here is derived from an EMBL/GenBank/DDBJ whole genome shotgun (WGS) entry which is preliminary data.</text>
</comment>
<name>A0A397VJT8_9GLOM</name>
<evidence type="ECO:0000256" key="1">
    <source>
        <dbReference type="SAM" id="Phobius"/>
    </source>
</evidence>
<keyword evidence="3" id="KW-1185">Reference proteome</keyword>
<dbReference type="Proteomes" id="UP000266673">
    <property type="component" value="Unassembled WGS sequence"/>
</dbReference>
<evidence type="ECO:0000313" key="2">
    <source>
        <dbReference type="EMBL" id="RIB22724.1"/>
    </source>
</evidence>